<proteinExistence type="predicted"/>
<sequence length="233" mass="26165">MTLRHWAVTTGLYFEPQTVTPLYTEAVTEADKEELLVFWGLISDSTWLGTKGRVSGIRDPLYRYLHRLISTSIAPRLKSREWCTDRELSFFVLPPYRQAVRPIHMPHYLFCVCLYAAEVRDFVWRRVHHSYHVCAYTMACAGSSDVTGHSPCPIRPTHDERHVHHASIPAVERMEDLMMWAVGRLVDVSLAAGIEPPPLLPPHHYPDDPVQDVGGPGQDDGGADQADGGAGQV</sequence>
<dbReference type="EMBL" id="CM042044">
    <property type="protein sequence ID" value="KAI3687191.1"/>
    <property type="molecule type" value="Genomic_DNA"/>
</dbReference>
<dbReference type="Proteomes" id="UP001056120">
    <property type="component" value="Linkage Group LG27"/>
</dbReference>
<comment type="caution">
    <text evidence="1">The sequence shown here is derived from an EMBL/GenBank/DDBJ whole genome shotgun (WGS) entry which is preliminary data.</text>
</comment>
<accession>A0ACB8YQ09</accession>
<name>A0ACB8YQ09_9ASTR</name>
<protein>
    <submittedName>
        <fullName evidence="1">Uncharacterized protein</fullName>
    </submittedName>
</protein>
<gene>
    <name evidence="1" type="ORF">L1987_80884</name>
</gene>
<evidence type="ECO:0000313" key="2">
    <source>
        <dbReference type="Proteomes" id="UP001056120"/>
    </source>
</evidence>
<organism evidence="1 2">
    <name type="scientific">Smallanthus sonchifolius</name>
    <dbReference type="NCBI Taxonomy" id="185202"/>
    <lineage>
        <taxon>Eukaryota</taxon>
        <taxon>Viridiplantae</taxon>
        <taxon>Streptophyta</taxon>
        <taxon>Embryophyta</taxon>
        <taxon>Tracheophyta</taxon>
        <taxon>Spermatophyta</taxon>
        <taxon>Magnoliopsida</taxon>
        <taxon>eudicotyledons</taxon>
        <taxon>Gunneridae</taxon>
        <taxon>Pentapetalae</taxon>
        <taxon>asterids</taxon>
        <taxon>campanulids</taxon>
        <taxon>Asterales</taxon>
        <taxon>Asteraceae</taxon>
        <taxon>Asteroideae</taxon>
        <taxon>Heliantheae alliance</taxon>
        <taxon>Millerieae</taxon>
        <taxon>Smallanthus</taxon>
    </lineage>
</organism>
<keyword evidence="2" id="KW-1185">Reference proteome</keyword>
<reference evidence="2" key="1">
    <citation type="journal article" date="2022" name="Mol. Ecol. Resour.">
        <title>The genomes of chicory, endive, great burdock and yacon provide insights into Asteraceae palaeo-polyploidization history and plant inulin production.</title>
        <authorList>
            <person name="Fan W."/>
            <person name="Wang S."/>
            <person name="Wang H."/>
            <person name="Wang A."/>
            <person name="Jiang F."/>
            <person name="Liu H."/>
            <person name="Zhao H."/>
            <person name="Xu D."/>
            <person name="Zhang Y."/>
        </authorList>
    </citation>
    <scope>NUCLEOTIDE SEQUENCE [LARGE SCALE GENOMIC DNA]</scope>
    <source>
        <strain evidence="2">cv. Yunnan</strain>
    </source>
</reference>
<evidence type="ECO:0000313" key="1">
    <source>
        <dbReference type="EMBL" id="KAI3687191.1"/>
    </source>
</evidence>
<reference evidence="1 2" key="2">
    <citation type="journal article" date="2022" name="Mol. Ecol. Resour.">
        <title>The genomes of chicory, endive, great burdock and yacon provide insights into Asteraceae paleo-polyploidization history and plant inulin production.</title>
        <authorList>
            <person name="Fan W."/>
            <person name="Wang S."/>
            <person name="Wang H."/>
            <person name="Wang A."/>
            <person name="Jiang F."/>
            <person name="Liu H."/>
            <person name="Zhao H."/>
            <person name="Xu D."/>
            <person name="Zhang Y."/>
        </authorList>
    </citation>
    <scope>NUCLEOTIDE SEQUENCE [LARGE SCALE GENOMIC DNA]</scope>
    <source>
        <strain evidence="2">cv. Yunnan</strain>
        <tissue evidence="1">Leaves</tissue>
    </source>
</reference>